<dbReference type="KEGG" id="sniv:SFSGTM_32020"/>
<dbReference type="NCBIfam" id="TIGR00138">
    <property type="entry name" value="rsmG_gidB"/>
    <property type="match status" value="1"/>
</dbReference>
<dbReference type="Proteomes" id="UP000463939">
    <property type="component" value="Chromosome"/>
</dbReference>
<comment type="catalytic activity">
    <reaction evidence="6">
        <text>guanosine(527) in 16S rRNA + S-adenosyl-L-methionine = N(7)-methylguanosine(527) in 16S rRNA + S-adenosyl-L-homocysteine</text>
        <dbReference type="Rhea" id="RHEA:42732"/>
        <dbReference type="Rhea" id="RHEA-COMP:10209"/>
        <dbReference type="Rhea" id="RHEA-COMP:10210"/>
        <dbReference type="ChEBI" id="CHEBI:57856"/>
        <dbReference type="ChEBI" id="CHEBI:59789"/>
        <dbReference type="ChEBI" id="CHEBI:74269"/>
        <dbReference type="ChEBI" id="CHEBI:74480"/>
        <dbReference type="EC" id="2.1.1.170"/>
    </reaction>
</comment>
<dbReference type="Gene3D" id="3.40.50.150">
    <property type="entry name" value="Vaccinia Virus protein VP39"/>
    <property type="match status" value="1"/>
</dbReference>
<keyword evidence="4 6" id="KW-0808">Transferase</keyword>
<feature type="binding site" evidence="6">
    <location>
        <position position="139"/>
    </location>
    <ligand>
        <name>S-adenosyl-L-methionine</name>
        <dbReference type="ChEBI" id="CHEBI:59789"/>
    </ligand>
</feature>
<evidence type="ECO:0000256" key="2">
    <source>
        <dbReference type="ARBA" id="ARBA00022552"/>
    </source>
</evidence>
<evidence type="ECO:0000256" key="4">
    <source>
        <dbReference type="ARBA" id="ARBA00022679"/>
    </source>
</evidence>
<dbReference type="CDD" id="cd02440">
    <property type="entry name" value="AdoMet_MTases"/>
    <property type="match status" value="1"/>
</dbReference>
<feature type="binding site" evidence="6">
    <location>
        <position position="73"/>
    </location>
    <ligand>
        <name>S-adenosyl-L-methionine</name>
        <dbReference type="ChEBI" id="CHEBI:59789"/>
    </ligand>
</feature>
<accession>A0A809RNY4</accession>
<dbReference type="EMBL" id="AP021881">
    <property type="protein sequence ID" value="BBP02494.1"/>
    <property type="molecule type" value="Genomic_DNA"/>
</dbReference>
<dbReference type="RefSeq" id="WP_162086120.1">
    <property type="nucleotide sequence ID" value="NZ_AP021881.1"/>
</dbReference>
<reference evidence="8" key="1">
    <citation type="submission" date="2019-11" db="EMBL/GenBank/DDBJ databases">
        <title>Isolation and characterization of a novel species in the genus Sulfuriferula.</title>
        <authorList>
            <person name="Mochizuki J."/>
            <person name="Kojima H."/>
            <person name="Fukui M."/>
        </authorList>
    </citation>
    <scope>NUCLEOTIDE SEQUENCE [LARGE SCALE GENOMIC DNA]</scope>
    <source>
        <strain evidence="8">SGTM</strain>
    </source>
</reference>
<sequence length="205" mass="23244">MRESLIKHTAEMGITIANEQADKLIQYLQLIVKWNRIHNLTAIRDQQDMLPHHLLDSLSVNPWVKAESLLDVGTGAGLPGIPLAILRPELLITLSDSNKKKSSFQQQAQIELGLKNVTVKAGRVEDLSDTEKFDGIISRAFSEMALFTKLTQHLLTDDGRWYAMKGIYPTEELENLPEFVQTEAVYELEVPMLNAQRHLLVMKKK</sequence>
<dbReference type="InterPro" id="IPR003682">
    <property type="entry name" value="rRNA_ssu_MeTfrase_G"/>
</dbReference>
<keyword evidence="2 6" id="KW-0698">rRNA processing</keyword>
<name>A0A809RNY4_9PROT</name>
<protein>
    <recommendedName>
        <fullName evidence="6">Ribosomal RNA small subunit methyltransferase G</fullName>
        <ecNumber evidence="6">2.1.1.170</ecNumber>
    </recommendedName>
    <alternativeName>
        <fullName evidence="6">16S rRNA 7-methylguanosine methyltransferase</fullName>
        <shortName evidence="6">16S rRNA m7G methyltransferase</shortName>
    </alternativeName>
</protein>
<comment type="function">
    <text evidence="6">Specifically methylates the N7 position of guanine in position 527 of 16S rRNA.</text>
</comment>
<keyword evidence="8" id="KW-1185">Reference proteome</keyword>
<proteinExistence type="inferred from homology"/>
<comment type="similarity">
    <text evidence="6">Belongs to the methyltransferase superfamily. RNA methyltransferase RsmG family.</text>
</comment>
<dbReference type="SUPFAM" id="SSF53335">
    <property type="entry name" value="S-adenosyl-L-methionine-dependent methyltransferases"/>
    <property type="match status" value="1"/>
</dbReference>
<keyword evidence="3 6" id="KW-0489">Methyltransferase</keyword>
<keyword evidence="1 6" id="KW-0963">Cytoplasm</keyword>
<evidence type="ECO:0000256" key="3">
    <source>
        <dbReference type="ARBA" id="ARBA00022603"/>
    </source>
</evidence>
<dbReference type="GO" id="GO:0070043">
    <property type="term" value="F:rRNA (guanine-N7-)-methyltransferase activity"/>
    <property type="evidence" value="ECO:0007669"/>
    <property type="project" value="UniProtKB-UniRule"/>
</dbReference>
<comment type="subcellular location">
    <subcellularLocation>
        <location evidence="6">Cytoplasm</location>
    </subcellularLocation>
</comment>
<dbReference type="EC" id="2.1.1.170" evidence="6"/>
<dbReference type="PIRSF" id="PIRSF003078">
    <property type="entry name" value="GidB"/>
    <property type="match status" value="1"/>
</dbReference>
<keyword evidence="5 6" id="KW-0949">S-adenosyl-L-methionine</keyword>
<dbReference type="Pfam" id="PF02527">
    <property type="entry name" value="GidB"/>
    <property type="match status" value="1"/>
</dbReference>
<dbReference type="AlphaFoldDB" id="A0A809RNY4"/>
<gene>
    <name evidence="6 7" type="primary">rsmG</name>
    <name evidence="7" type="ORF">SFSGTM_32020</name>
</gene>
<feature type="binding site" evidence="6">
    <location>
        <begin position="124"/>
        <end position="125"/>
    </location>
    <ligand>
        <name>S-adenosyl-L-methionine</name>
        <dbReference type="ChEBI" id="CHEBI:59789"/>
    </ligand>
</feature>
<feature type="binding site" evidence="6">
    <location>
        <position position="78"/>
    </location>
    <ligand>
        <name>S-adenosyl-L-methionine</name>
        <dbReference type="ChEBI" id="CHEBI:59789"/>
    </ligand>
</feature>
<evidence type="ECO:0000313" key="7">
    <source>
        <dbReference type="EMBL" id="BBP02494.1"/>
    </source>
</evidence>
<dbReference type="PANTHER" id="PTHR31760">
    <property type="entry name" value="S-ADENOSYL-L-METHIONINE-DEPENDENT METHYLTRANSFERASES SUPERFAMILY PROTEIN"/>
    <property type="match status" value="1"/>
</dbReference>
<dbReference type="GO" id="GO:0005829">
    <property type="term" value="C:cytosol"/>
    <property type="evidence" value="ECO:0007669"/>
    <property type="project" value="TreeGrafter"/>
</dbReference>
<organism evidence="7 8">
    <name type="scientific">Sulfuriferula nivalis</name>
    <dbReference type="NCBI Taxonomy" id="2675298"/>
    <lineage>
        <taxon>Bacteria</taxon>
        <taxon>Pseudomonadati</taxon>
        <taxon>Pseudomonadota</taxon>
        <taxon>Betaproteobacteria</taxon>
        <taxon>Nitrosomonadales</taxon>
        <taxon>Sulfuricellaceae</taxon>
        <taxon>Sulfuriferula</taxon>
    </lineage>
</organism>
<comment type="caution">
    <text evidence="6">Lacks conserved residue(s) required for the propagation of feature annotation.</text>
</comment>
<evidence type="ECO:0000256" key="1">
    <source>
        <dbReference type="ARBA" id="ARBA00022490"/>
    </source>
</evidence>
<dbReference type="PANTHER" id="PTHR31760:SF0">
    <property type="entry name" value="S-ADENOSYL-L-METHIONINE-DEPENDENT METHYLTRANSFERASES SUPERFAMILY PROTEIN"/>
    <property type="match status" value="1"/>
</dbReference>
<evidence type="ECO:0000313" key="8">
    <source>
        <dbReference type="Proteomes" id="UP000463939"/>
    </source>
</evidence>
<evidence type="ECO:0000256" key="6">
    <source>
        <dbReference type="HAMAP-Rule" id="MF_00074"/>
    </source>
</evidence>
<dbReference type="HAMAP" id="MF_00074">
    <property type="entry name" value="16SrRNA_methyltr_G"/>
    <property type="match status" value="1"/>
</dbReference>
<evidence type="ECO:0000256" key="5">
    <source>
        <dbReference type="ARBA" id="ARBA00022691"/>
    </source>
</evidence>
<dbReference type="InterPro" id="IPR029063">
    <property type="entry name" value="SAM-dependent_MTases_sf"/>
</dbReference>